<dbReference type="SFLD" id="SFLDG01017">
    <property type="entry name" value="Polyprenyl_Transferase_Like"/>
    <property type="match status" value="1"/>
</dbReference>
<gene>
    <name evidence="8" type="ORF">ZIOFF_069458</name>
</gene>
<protein>
    <recommendedName>
        <fullName evidence="10">Geranylgeranyl diphosphate synthase</fullName>
    </recommendedName>
</protein>
<dbReference type="Pfam" id="PF00348">
    <property type="entry name" value="polyprenyl_synt"/>
    <property type="match status" value="1"/>
</dbReference>
<evidence type="ECO:0000256" key="4">
    <source>
        <dbReference type="ARBA" id="ARBA00022679"/>
    </source>
</evidence>
<dbReference type="NCBIfam" id="NF045485">
    <property type="entry name" value="FPPsyn"/>
    <property type="match status" value="1"/>
</dbReference>
<dbReference type="FunFam" id="1.10.600.10:FF:000001">
    <property type="entry name" value="Geranylgeranyl diphosphate synthase"/>
    <property type="match status" value="1"/>
</dbReference>
<dbReference type="Proteomes" id="UP000734854">
    <property type="component" value="Unassembled WGS sequence"/>
</dbReference>
<accession>A0A8J5C3V8</accession>
<sequence>MAYATASFVVYGTNLAIKPASRRSPAGSAGRRPMVAVVRCVSTRMETGNLVVDQFDLKEYMAEKGRKVNEALDLAVPLRHPEVIHRSMRHSLLAGGKRVRPLLAIASCELVGGDEKAAMPVACASEMIHTMSLIHDDLPCMDNDDLRRGQPTNHVLFGEDTAILAGDALLSFAFEHVAVSTVGVAPERVLRSIVELGNCVGSEGLVAGQIVDISCEGKVVDKDVLEYIHIHKTARLLEGAAVCGAIVGGGDEEEVKRIRSYARCVGLLFQVVDDILDVTKTSEELGKTAGKDLASDKTTYPKLLGLDGAREFAQSLVRKAEGELAVFDAARAAPLYHLARYIAYRQN</sequence>
<keyword evidence="7" id="KW-0414">Isoprene biosynthesis</keyword>
<name>A0A8J5C3V8_ZINOF</name>
<evidence type="ECO:0000256" key="6">
    <source>
        <dbReference type="ARBA" id="ARBA00022842"/>
    </source>
</evidence>
<dbReference type="InterPro" id="IPR053378">
    <property type="entry name" value="Prenyl_diphosphate_synthase"/>
</dbReference>
<organism evidence="8 9">
    <name type="scientific">Zingiber officinale</name>
    <name type="common">Ginger</name>
    <name type="synonym">Amomum zingiber</name>
    <dbReference type="NCBI Taxonomy" id="94328"/>
    <lineage>
        <taxon>Eukaryota</taxon>
        <taxon>Viridiplantae</taxon>
        <taxon>Streptophyta</taxon>
        <taxon>Embryophyta</taxon>
        <taxon>Tracheophyta</taxon>
        <taxon>Spermatophyta</taxon>
        <taxon>Magnoliopsida</taxon>
        <taxon>Liliopsida</taxon>
        <taxon>Zingiberales</taxon>
        <taxon>Zingiberaceae</taxon>
        <taxon>Zingiber</taxon>
    </lineage>
</organism>
<evidence type="ECO:0008006" key="10">
    <source>
        <dbReference type="Google" id="ProtNLM"/>
    </source>
</evidence>
<evidence type="ECO:0000256" key="7">
    <source>
        <dbReference type="ARBA" id="ARBA00023229"/>
    </source>
</evidence>
<comment type="cofactor">
    <cofactor evidence="1">
        <name>Mg(2+)</name>
        <dbReference type="ChEBI" id="CHEBI:18420"/>
    </cofactor>
</comment>
<keyword evidence="9" id="KW-1185">Reference proteome</keyword>
<dbReference type="PROSITE" id="PS00723">
    <property type="entry name" value="POLYPRENYL_SYNTHASE_1"/>
    <property type="match status" value="1"/>
</dbReference>
<evidence type="ECO:0000313" key="8">
    <source>
        <dbReference type="EMBL" id="KAG6472003.1"/>
    </source>
</evidence>
<dbReference type="PANTHER" id="PTHR43281">
    <property type="entry name" value="FARNESYL DIPHOSPHATE SYNTHASE"/>
    <property type="match status" value="1"/>
</dbReference>
<proteinExistence type="inferred from homology"/>
<dbReference type="CDD" id="cd00685">
    <property type="entry name" value="Trans_IPPS_HT"/>
    <property type="match status" value="1"/>
</dbReference>
<evidence type="ECO:0000256" key="1">
    <source>
        <dbReference type="ARBA" id="ARBA00001946"/>
    </source>
</evidence>
<comment type="pathway">
    <text evidence="2">Isoprenoid biosynthesis.</text>
</comment>
<dbReference type="GO" id="GO:0005737">
    <property type="term" value="C:cytoplasm"/>
    <property type="evidence" value="ECO:0007669"/>
    <property type="project" value="UniProtKB-ARBA"/>
</dbReference>
<reference evidence="8 9" key="1">
    <citation type="submission" date="2020-08" db="EMBL/GenBank/DDBJ databases">
        <title>Plant Genome Project.</title>
        <authorList>
            <person name="Zhang R.-G."/>
        </authorList>
    </citation>
    <scope>NUCLEOTIDE SEQUENCE [LARGE SCALE GENOMIC DNA]</scope>
    <source>
        <tissue evidence="8">Rhizome</tissue>
    </source>
</reference>
<dbReference type="OrthoDB" id="673477at2759"/>
<comment type="caution">
    <text evidence="8">The sequence shown here is derived from an EMBL/GenBank/DDBJ whole genome shotgun (WGS) entry which is preliminary data.</text>
</comment>
<evidence type="ECO:0000313" key="9">
    <source>
        <dbReference type="Proteomes" id="UP000734854"/>
    </source>
</evidence>
<dbReference type="PANTHER" id="PTHR43281:SF1">
    <property type="entry name" value="FARNESYL DIPHOSPHATE SYNTHASE"/>
    <property type="match status" value="1"/>
</dbReference>
<evidence type="ECO:0000256" key="3">
    <source>
        <dbReference type="ARBA" id="ARBA00006706"/>
    </source>
</evidence>
<dbReference type="GO" id="GO:0008299">
    <property type="term" value="P:isoprenoid biosynthetic process"/>
    <property type="evidence" value="ECO:0007669"/>
    <property type="project" value="UniProtKB-KW"/>
</dbReference>
<keyword evidence="4" id="KW-0808">Transferase</keyword>
<dbReference type="SFLD" id="SFLDS00005">
    <property type="entry name" value="Isoprenoid_Synthase_Type_I"/>
    <property type="match status" value="1"/>
</dbReference>
<dbReference type="InterPro" id="IPR033749">
    <property type="entry name" value="Polyprenyl_synt_CS"/>
</dbReference>
<evidence type="ECO:0000256" key="2">
    <source>
        <dbReference type="ARBA" id="ARBA00005128"/>
    </source>
</evidence>
<dbReference type="AlphaFoldDB" id="A0A8J5C3V8"/>
<comment type="similarity">
    <text evidence="3">Belongs to the FPP/GGPP synthase family.</text>
</comment>
<keyword evidence="5" id="KW-0479">Metal-binding</keyword>
<dbReference type="PROSITE" id="PS00444">
    <property type="entry name" value="POLYPRENYL_SYNTHASE_2"/>
    <property type="match status" value="1"/>
</dbReference>
<dbReference type="GO" id="GO:0004659">
    <property type="term" value="F:prenyltransferase activity"/>
    <property type="evidence" value="ECO:0007669"/>
    <property type="project" value="InterPro"/>
</dbReference>
<dbReference type="GO" id="GO:0046872">
    <property type="term" value="F:metal ion binding"/>
    <property type="evidence" value="ECO:0007669"/>
    <property type="project" value="UniProtKB-KW"/>
</dbReference>
<dbReference type="InterPro" id="IPR000092">
    <property type="entry name" value="Polyprenyl_synt"/>
</dbReference>
<evidence type="ECO:0000256" key="5">
    <source>
        <dbReference type="ARBA" id="ARBA00022723"/>
    </source>
</evidence>
<dbReference type="EMBL" id="JACMSC010000020">
    <property type="protein sequence ID" value="KAG6472003.1"/>
    <property type="molecule type" value="Genomic_DNA"/>
</dbReference>
<keyword evidence="6" id="KW-0460">Magnesium</keyword>